<feature type="transmembrane region" description="Helical" evidence="8">
    <location>
        <begin position="46"/>
        <end position="67"/>
    </location>
</feature>
<feature type="transmembrane region" description="Helical" evidence="8">
    <location>
        <begin position="7"/>
        <end position="26"/>
    </location>
</feature>
<name>A0A1M6IYQ5_9FIRM</name>
<sequence length="378" mass="41486">MFKQIRGIAFWPAFVLLTGALIFNFLSPDSFMSAVTTASNWMISQFGWAFSMIGMVALLAVVVAYLSPLGKIKIGGEKAEPLMSKANWFAITLCTTLAAGIVFWGTAEPMYHLAYPPSSLGMDPFSPEAAKYAMETMYLHWTFTPYAFYALPTMLFAIAFYNMKKPFSIGSQLAPISGKVEGDKFYQIVDAICMFCLGAGAAAAFGTAVLNMAGALNSIVGIESNPATWFILSVIVVVTFVISSSTGLMKGIKILSNINMQIYYVIVGFVFIAGPTAYFLNLGTEAFGGYLSGFFEKNLFTGASSGDMWPQWWTTFYWAVWMAWAPVTACFLGRIAYGRTIRELLNINFIMPSLFSGLWMTIFSGTAVNFQMTGRVIL</sequence>
<gene>
    <name evidence="9" type="ORF">SAMN02745751_02458</name>
</gene>
<dbReference type="Pfam" id="PF02028">
    <property type="entry name" value="BCCT"/>
    <property type="match status" value="1"/>
</dbReference>
<reference evidence="9 10" key="1">
    <citation type="submission" date="2016-11" db="EMBL/GenBank/DDBJ databases">
        <authorList>
            <person name="Jaros S."/>
            <person name="Januszkiewicz K."/>
            <person name="Wedrychowicz H."/>
        </authorList>
    </citation>
    <scope>NUCLEOTIDE SEQUENCE [LARGE SCALE GENOMIC DNA]</scope>
    <source>
        <strain evidence="9 10">DSM 17477</strain>
    </source>
</reference>
<feature type="transmembrane region" description="Helical" evidence="8">
    <location>
        <begin position="261"/>
        <end position="280"/>
    </location>
</feature>
<dbReference type="EMBL" id="FQZL01000019">
    <property type="protein sequence ID" value="SHJ39553.1"/>
    <property type="molecule type" value="Genomic_DNA"/>
</dbReference>
<feature type="transmembrane region" description="Helical" evidence="8">
    <location>
        <begin position="316"/>
        <end position="337"/>
    </location>
</feature>
<keyword evidence="5 8" id="KW-0812">Transmembrane</keyword>
<feature type="transmembrane region" description="Helical" evidence="8">
    <location>
        <begin position="146"/>
        <end position="164"/>
    </location>
</feature>
<keyword evidence="6 8" id="KW-1133">Transmembrane helix</keyword>
<evidence type="ECO:0000256" key="7">
    <source>
        <dbReference type="ARBA" id="ARBA00023136"/>
    </source>
</evidence>
<evidence type="ECO:0000256" key="6">
    <source>
        <dbReference type="ARBA" id="ARBA00022989"/>
    </source>
</evidence>
<feature type="transmembrane region" description="Helical" evidence="8">
    <location>
        <begin position="349"/>
        <end position="370"/>
    </location>
</feature>
<dbReference type="GO" id="GO:0005886">
    <property type="term" value="C:plasma membrane"/>
    <property type="evidence" value="ECO:0007669"/>
    <property type="project" value="UniProtKB-SubCell"/>
</dbReference>
<comment type="similarity">
    <text evidence="2">Belongs to the BCCT transporter (TC 2.A.15) family.</text>
</comment>
<evidence type="ECO:0000256" key="2">
    <source>
        <dbReference type="ARBA" id="ARBA00005658"/>
    </source>
</evidence>
<protein>
    <submittedName>
        <fullName evidence="9">BCCT, betaine/carnitine/choline family transporter</fullName>
    </submittedName>
</protein>
<feature type="transmembrane region" description="Helical" evidence="8">
    <location>
        <begin position="229"/>
        <end position="249"/>
    </location>
</feature>
<evidence type="ECO:0000313" key="9">
    <source>
        <dbReference type="EMBL" id="SHJ39553.1"/>
    </source>
</evidence>
<feature type="transmembrane region" description="Helical" evidence="8">
    <location>
        <begin position="185"/>
        <end position="209"/>
    </location>
</feature>
<evidence type="ECO:0000256" key="5">
    <source>
        <dbReference type="ARBA" id="ARBA00022692"/>
    </source>
</evidence>
<evidence type="ECO:0000256" key="3">
    <source>
        <dbReference type="ARBA" id="ARBA00022448"/>
    </source>
</evidence>
<proteinExistence type="inferred from homology"/>
<dbReference type="PANTHER" id="PTHR30047:SF7">
    <property type="entry name" value="HIGH-AFFINITY CHOLINE TRANSPORT PROTEIN"/>
    <property type="match status" value="1"/>
</dbReference>
<dbReference type="GO" id="GO:0022857">
    <property type="term" value="F:transmembrane transporter activity"/>
    <property type="evidence" value="ECO:0007669"/>
    <property type="project" value="InterPro"/>
</dbReference>
<dbReference type="PANTHER" id="PTHR30047">
    <property type="entry name" value="HIGH-AFFINITY CHOLINE TRANSPORT PROTEIN-RELATED"/>
    <property type="match status" value="1"/>
</dbReference>
<evidence type="ECO:0000256" key="8">
    <source>
        <dbReference type="SAM" id="Phobius"/>
    </source>
</evidence>
<dbReference type="Proteomes" id="UP000184052">
    <property type="component" value="Unassembled WGS sequence"/>
</dbReference>
<keyword evidence="7 8" id="KW-0472">Membrane</keyword>
<dbReference type="AlphaFoldDB" id="A0A1M6IYQ5"/>
<organism evidence="9 10">
    <name type="scientific">Dethiosulfatibacter aminovorans DSM 17477</name>
    <dbReference type="NCBI Taxonomy" id="1121476"/>
    <lineage>
        <taxon>Bacteria</taxon>
        <taxon>Bacillati</taxon>
        <taxon>Bacillota</taxon>
        <taxon>Tissierellia</taxon>
        <taxon>Dethiosulfatibacter</taxon>
    </lineage>
</organism>
<feature type="transmembrane region" description="Helical" evidence="8">
    <location>
        <begin position="88"/>
        <end position="107"/>
    </location>
</feature>
<evidence type="ECO:0000256" key="4">
    <source>
        <dbReference type="ARBA" id="ARBA00022475"/>
    </source>
</evidence>
<accession>A0A1M6IYQ5</accession>
<keyword evidence="4" id="KW-1003">Cell membrane</keyword>
<evidence type="ECO:0000313" key="10">
    <source>
        <dbReference type="Proteomes" id="UP000184052"/>
    </source>
</evidence>
<dbReference type="STRING" id="1121476.SAMN02745751_02458"/>
<keyword evidence="3" id="KW-0813">Transport</keyword>
<keyword evidence="10" id="KW-1185">Reference proteome</keyword>
<comment type="subcellular location">
    <subcellularLocation>
        <location evidence="1">Cell membrane</location>
        <topology evidence="1">Multi-pass membrane protein</topology>
    </subcellularLocation>
</comment>
<dbReference type="InterPro" id="IPR000060">
    <property type="entry name" value="BCCT_transptr"/>
</dbReference>
<evidence type="ECO:0000256" key="1">
    <source>
        <dbReference type="ARBA" id="ARBA00004651"/>
    </source>
</evidence>